<feature type="compositionally biased region" description="Polar residues" evidence="1">
    <location>
        <begin position="184"/>
        <end position="197"/>
    </location>
</feature>
<sequence length="568" mass="59782">MGLLFNLHESTLLGGNAMPSPSIHELLGLPAEVTRPNAYQIMGLELGEPDPQKIQSAIQDRVRLLKKSKASTSAEVWQKAARAVQAAQKILCDPDQKAALDAQYGIVNDVTSEPKEPVDPLAALLPSAKKSSQPPASVPAQAPDSAIASQPAASAGAVSVPDSPSVDTSTSPQVPVSPRPVPELNSSAEIDTRPQIQSRRTSRRRRSSTGNLVFGSLVLGLLLLIVGGFAFVFLNGGGIVVVNDDNGFAINAATENAPSRPAQSTRARPIDNDGVMTHPRQGRVEGPDLGGPDFDLPSMPNASSSDSMTGNASMTGSTAEETPGMGQPSGPSMSDTAGSAPAMATPDSSMDSAPDPAPGSMMAPSNGQPPPNSATPLANSTPDTPQPPSPQEIENAEKAITASRSAIVQRNWAAMKSLAETAEEKAATDTQKQTAETLYQFADLATYYRGAIQRAMADLVSGNEIKLTDTMTFLVQRSSADEITLYRNKRQYEYTFEEVPLSVAHALAPFQLDVSSPEGKAAKAVFQSISEKATPGHRAESVKILRDLEKVEGADPKRLADFVESLSN</sequence>
<feature type="transmembrane region" description="Helical" evidence="2">
    <location>
        <begin position="212"/>
        <end position="234"/>
    </location>
</feature>
<organism evidence="3 4">
    <name type="scientific">Rhodopirellula sallentina SM41</name>
    <dbReference type="NCBI Taxonomy" id="1263870"/>
    <lineage>
        <taxon>Bacteria</taxon>
        <taxon>Pseudomonadati</taxon>
        <taxon>Planctomycetota</taxon>
        <taxon>Planctomycetia</taxon>
        <taxon>Pirellulales</taxon>
        <taxon>Pirellulaceae</taxon>
        <taxon>Rhodopirellula</taxon>
    </lineage>
</organism>
<dbReference type="Proteomes" id="UP000011885">
    <property type="component" value="Unassembled WGS sequence"/>
</dbReference>
<feature type="region of interest" description="Disordered" evidence="1">
    <location>
        <begin position="256"/>
        <end position="392"/>
    </location>
</feature>
<accession>M5U994</accession>
<dbReference type="PATRIC" id="fig|1263870.3.peg.598"/>
<keyword evidence="2" id="KW-0812">Transmembrane</keyword>
<evidence type="ECO:0000256" key="1">
    <source>
        <dbReference type="SAM" id="MobiDB-lite"/>
    </source>
</evidence>
<feature type="region of interest" description="Disordered" evidence="1">
    <location>
        <begin position="127"/>
        <end position="208"/>
    </location>
</feature>
<feature type="compositionally biased region" description="Polar residues" evidence="1">
    <location>
        <begin position="300"/>
        <end position="320"/>
    </location>
</feature>
<gene>
    <name evidence="3" type="ORF">RSSM_00546</name>
</gene>
<evidence type="ECO:0000313" key="4">
    <source>
        <dbReference type="Proteomes" id="UP000011885"/>
    </source>
</evidence>
<keyword evidence="2" id="KW-1133">Transmembrane helix</keyword>
<proteinExistence type="predicted"/>
<feature type="compositionally biased region" description="Polar residues" evidence="1">
    <location>
        <begin position="256"/>
        <end position="266"/>
    </location>
</feature>
<keyword evidence="2" id="KW-0472">Membrane</keyword>
<reference evidence="3 4" key="1">
    <citation type="journal article" date="2013" name="Mar. Genomics">
        <title>Expression of sulfatases in Rhodopirellula baltica and the diversity of sulfatases in the genus Rhodopirellula.</title>
        <authorList>
            <person name="Wegner C.E."/>
            <person name="Richter-Heitmann T."/>
            <person name="Klindworth A."/>
            <person name="Klockow C."/>
            <person name="Richter M."/>
            <person name="Achstetter T."/>
            <person name="Glockner F.O."/>
            <person name="Harder J."/>
        </authorList>
    </citation>
    <scope>NUCLEOTIDE SEQUENCE [LARGE SCALE GENOMIC DNA]</scope>
    <source>
        <strain evidence="3 4">SM41</strain>
    </source>
</reference>
<evidence type="ECO:0000313" key="3">
    <source>
        <dbReference type="EMBL" id="EMI58027.1"/>
    </source>
</evidence>
<name>M5U994_9BACT</name>
<evidence type="ECO:0008006" key="5">
    <source>
        <dbReference type="Google" id="ProtNLM"/>
    </source>
</evidence>
<evidence type="ECO:0000256" key="2">
    <source>
        <dbReference type="SAM" id="Phobius"/>
    </source>
</evidence>
<comment type="caution">
    <text evidence="3">The sequence shown here is derived from an EMBL/GenBank/DDBJ whole genome shotgun (WGS) entry which is preliminary data.</text>
</comment>
<dbReference type="AlphaFoldDB" id="M5U994"/>
<feature type="compositionally biased region" description="Low complexity" evidence="1">
    <location>
        <begin position="127"/>
        <end position="174"/>
    </location>
</feature>
<keyword evidence="4" id="KW-1185">Reference proteome</keyword>
<protein>
    <recommendedName>
        <fullName evidence="5">J domain-containing protein</fullName>
    </recommendedName>
</protein>
<dbReference type="EMBL" id="ANOH01000048">
    <property type="protein sequence ID" value="EMI58027.1"/>
    <property type="molecule type" value="Genomic_DNA"/>
</dbReference>